<dbReference type="Pfam" id="PF00072">
    <property type="entry name" value="Response_reg"/>
    <property type="match status" value="1"/>
</dbReference>
<evidence type="ECO:0000259" key="6">
    <source>
        <dbReference type="PROSITE" id="PS50043"/>
    </source>
</evidence>
<dbReference type="PANTHER" id="PTHR43214:SF24">
    <property type="entry name" value="TRANSCRIPTIONAL REGULATORY PROTEIN NARL-RELATED"/>
    <property type="match status" value="1"/>
</dbReference>
<dbReference type="GO" id="GO:0006355">
    <property type="term" value="P:regulation of DNA-templated transcription"/>
    <property type="evidence" value="ECO:0007669"/>
    <property type="project" value="InterPro"/>
</dbReference>
<sequence>MTAPEPPVRVLIVDDQALFREALATLLEVQPEIEVVGEAGDGERAVRLCAELRPDVVLMDLRMPVLDGIAATDRLRVEQPGVRVLALTTFDDDADVFAALRAGALGYLLKDVSSARLVEALVAARRGESVLQPSVAAKLVARVARLPQEAAPPGRPPVPLSDRELDVVRLLAEGRSNREIARALFLAEGTVKNLVTGVLAKLQVRDRTQAALRARELGLC</sequence>
<keyword evidence="2" id="KW-0805">Transcription regulation</keyword>
<dbReference type="SUPFAM" id="SSF46894">
    <property type="entry name" value="C-terminal effector domain of the bipartite response regulators"/>
    <property type="match status" value="1"/>
</dbReference>
<feature type="domain" description="Response regulatory" evidence="7">
    <location>
        <begin position="9"/>
        <end position="125"/>
    </location>
</feature>
<dbReference type="SMART" id="SM00448">
    <property type="entry name" value="REC"/>
    <property type="match status" value="1"/>
</dbReference>
<dbReference type="CDD" id="cd17535">
    <property type="entry name" value="REC_NarL-like"/>
    <property type="match status" value="1"/>
</dbReference>
<dbReference type="SUPFAM" id="SSF52172">
    <property type="entry name" value="CheY-like"/>
    <property type="match status" value="1"/>
</dbReference>
<dbReference type="InterPro" id="IPR001789">
    <property type="entry name" value="Sig_transdc_resp-reg_receiver"/>
</dbReference>
<dbReference type="InterPro" id="IPR058245">
    <property type="entry name" value="NreC/VraR/RcsB-like_REC"/>
</dbReference>
<dbReference type="Pfam" id="PF00196">
    <property type="entry name" value="GerE"/>
    <property type="match status" value="1"/>
</dbReference>
<dbReference type="SMART" id="SM00421">
    <property type="entry name" value="HTH_LUXR"/>
    <property type="match status" value="1"/>
</dbReference>
<name>A0A3N1GXE7_9PSEU</name>
<keyword evidence="3" id="KW-0238">DNA-binding</keyword>
<dbReference type="RefSeq" id="WP_123741137.1">
    <property type="nucleotide sequence ID" value="NZ_RJKM01000001.1"/>
</dbReference>
<keyword evidence="4" id="KW-0804">Transcription</keyword>
<evidence type="ECO:0000256" key="1">
    <source>
        <dbReference type="ARBA" id="ARBA00022553"/>
    </source>
</evidence>
<dbReference type="OrthoDB" id="9808843at2"/>
<evidence type="ECO:0000259" key="7">
    <source>
        <dbReference type="PROSITE" id="PS50110"/>
    </source>
</evidence>
<dbReference type="InterPro" id="IPR000792">
    <property type="entry name" value="Tscrpt_reg_LuxR_C"/>
</dbReference>
<comment type="caution">
    <text evidence="8">The sequence shown here is derived from an EMBL/GenBank/DDBJ whole genome shotgun (WGS) entry which is preliminary data.</text>
</comment>
<evidence type="ECO:0000256" key="2">
    <source>
        <dbReference type="ARBA" id="ARBA00023015"/>
    </source>
</evidence>
<proteinExistence type="predicted"/>
<dbReference type="CDD" id="cd06170">
    <property type="entry name" value="LuxR_C_like"/>
    <property type="match status" value="1"/>
</dbReference>
<dbReference type="PRINTS" id="PR00038">
    <property type="entry name" value="HTHLUXR"/>
</dbReference>
<dbReference type="PROSITE" id="PS50043">
    <property type="entry name" value="HTH_LUXR_2"/>
    <property type="match status" value="1"/>
</dbReference>
<gene>
    <name evidence="8" type="ORF">EDD40_0102</name>
</gene>
<dbReference type="PANTHER" id="PTHR43214">
    <property type="entry name" value="TWO-COMPONENT RESPONSE REGULATOR"/>
    <property type="match status" value="1"/>
</dbReference>
<keyword evidence="9" id="KW-1185">Reference proteome</keyword>
<dbReference type="PROSITE" id="PS50110">
    <property type="entry name" value="RESPONSE_REGULATORY"/>
    <property type="match status" value="1"/>
</dbReference>
<keyword evidence="1 5" id="KW-0597">Phosphoprotein</keyword>
<dbReference type="InterPro" id="IPR039420">
    <property type="entry name" value="WalR-like"/>
</dbReference>
<reference evidence="8 9" key="1">
    <citation type="submission" date="2018-11" db="EMBL/GenBank/DDBJ databases">
        <title>Sequencing the genomes of 1000 actinobacteria strains.</title>
        <authorList>
            <person name="Klenk H.-P."/>
        </authorList>
    </citation>
    <scope>NUCLEOTIDE SEQUENCE [LARGE SCALE GENOMIC DNA]</scope>
    <source>
        <strain evidence="8 9">DSM 44231</strain>
    </source>
</reference>
<evidence type="ECO:0000256" key="3">
    <source>
        <dbReference type="ARBA" id="ARBA00023125"/>
    </source>
</evidence>
<evidence type="ECO:0000313" key="9">
    <source>
        <dbReference type="Proteomes" id="UP000268727"/>
    </source>
</evidence>
<protein>
    <submittedName>
        <fullName evidence="8">LuxR family two component transcriptional regulator</fullName>
    </submittedName>
</protein>
<dbReference type="InterPro" id="IPR016032">
    <property type="entry name" value="Sig_transdc_resp-reg_C-effctor"/>
</dbReference>
<dbReference type="Proteomes" id="UP000268727">
    <property type="component" value="Unassembled WGS sequence"/>
</dbReference>
<dbReference type="InterPro" id="IPR011006">
    <property type="entry name" value="CheY-like_superfamily"/>
</dbReference>
<evidence type="ECO:0000313" key="8">
    <source>
        <dbReference type="EMBL" id="ROP34897.1"/>
    </source>
</evidence>
<evidence type="ECO:0000256" key="4">
    <source>
        <dbReference type="ARBA" id="ARBA00023163"/>
    </source>
</evidence>
<accession>A0A3N1GXE7</accession>
<dbReference type="GO" id="GO:0003677">
    <property type="term" value="F:DNA binding"/>
    <property type="evidence" value="ECO:0007669"/>
    <property type="project" value="UniProtKB-KW"/>
</dbReference>
<dbReference type="AlphaFoldDB" id="A0A3N1GXE7"/>
<feature type="modified residue" description="4-aspartylphosphate" evidence="5">
    <location>
        <position position="60"/>
    </location>
</feature>
<evidence type="ECO:0000256" key="5">
    <source>
        <dbReference type="PROSITE-ProRule" id="PRU00169"/>
    </source>
</evidence>
<dbReference type="Gene3D" id="3.40.50.2300">
    <property type="match status" value="1"/>
</dbReference>
<feature type="domain" description="HTH luxR-type" evidence="6">
    <location>
        <begin position="153"/>
        <end position="218"/>
    </location>
</feature>
<dbReference type="EMBL" id="RJKM01000001">
    <property type="protein sequence ID" value="ROP34897.1"/>
    <property type="molecule type" value="Genomic_DNA"/>
</dbReference>
<organism evidence="8 9">
    <name type="scientific">Saccharothrix texasensis</name>
    <dbReference type="NCBI Taxonomy" id="103734"/>
    <lineage>
        <taxon>Bacteria</taxon>
        <taxon>Bacillati</taxon>
        <taxon>Actinomycetota</taxon>
        <taxon>Actinomycetes</taxon>
        <taxon>Pseudonocardiales</taxon>
        <taxon>Pseudonocardiaceae</taxon>
        <taxon>Saccharothrix</taxon>
    </lineage>
</organism>
<dbReference type="GO" id="GO:0000160">
    <property type="term" value="P:phosphorelay signal transduction system"/>
    <property type="evidence" value="ECO:0007669"/>
    <property type="project" value="InterPro"/>
</dbReference>